<evidence type="ECO:0000313" key="3">
    <source>
        <dbReference type="Proteomes" id="UP000002668"/>
    </source>
</evidence>
<dbReference type="OMA" id="TSPATCM"/>
<name>E5AFD7_LEPMJ</name>
<dbReference type="Proteomes" id="UP000002668">
    <property type="component" value="Genome"/>
</dbReference>
<dbReference type="VEuPathDB" id="FungiDB:LEMA_P007130.1"/>
<dbReference type="InParanoid" id="E5AFD7"/>
<feature type="compositionally biased region" description="Basic and acidic residues" evidence="1">
    <location>
        <begin position="190"/>
        <end position="219"/>
    </location>
</feature>
<organism evidence="2 3">
    <name type="scientific">Leptosphaeria maculans (strain JN3 / isolate v23.1.3 / race Av1-4-5-6-7-8)</name>
    <name type="common">Blackleg fungus</name>
    <name type="synonym">Phoma lingam</name>
    <dbReference type="NCBI Taxonomy" id="985895"/>
    <lineage>
        <taxon>Eukaryota</taxon>
        <taxon>Fungi</taxon>
        <taxon>Dikarya</taxon>
        <taxon>Ascomycota</taxon>
        <taxon>Pezizomycotina</taxon>
        <taxon>Dothideomycetes</taxon>
        <taxon>Pleosporomycetidae</taxon>
        <taxon>Pleosporales</taxon>
        <taxon>Pleosporineae</taxon>
        <taxon>Leptosphaeriaceae</taxon>
        <taxon>Plenodomus</taxon>
        <taxon>Plenodomus lingam/Leptosphaeria maculans species complex</taxon>
    </lineage>
</organism>
<gene>
    <name evidence="2" type="ORF">LEMA_P007130.1</name>
</gene>
<dbReference type="AlphaFoldDB" id="E5AFD7"/>
<feature type="region of interest" description="Disordered" evidence="1">
    <location>
        <begin position="155"/>
        <end position="219"/>
    </location>
</feature>
<feature type="region of interest" description="Disordered" evidence="1">
    <location>
        <begin position="82"/>
        <end position="124"/>
    </location>
</feature>
<evidence type="ECO:0000256" key="1">
    <source>
        <dbReference type="SAM" id="MobiDB-lite"/>
    </source>
</evidence>
<evidence type="ECO:0000313" key="2">
    <source>
        <dbReference type="EMBL" id="CBY01926.1"/>
    </source>
</evidence>
<dbReference type="eggNOG" id="ENOG502R1AQ">
    <property type="taxonomic scope" value="Eukaryota"/>
</dbReference>
<protein>
    <submittedName>
        <fullName evidence="2">Predicted protein</fullName>
    </submittedName>
</protein>
<keyword evidence="3" id="KW-1185">Reference proteome</keyword>
<reference evidence="3" key="1">
    <citation type="journal article" date="2011" name="Nat. Commun.">
        <title>Effector diversification within compartments of the Leptosphaeria maculans genome affected by Repeat-Induced Point mutations.</title>
        <authorList>
            <person name="Rouxel T."/>
            <person name="Grandaubert J."/>
            <person name="Hane J.K."/>
            <person name="Hoede C."/>
            <person name="van de Wouw A.P."/>
            <person name="Couloux A."/>
            <person name="Dominguez V."/>
            <person name="Anthouard V."/>
            <person name="Bally P."/>
            <person name="Bourras S."/>
            <person name="Cozijnsen A.J."/>
            <person name="Ciuffetti L.M."/>
            <person name="Degrave A."/>
            <person name="Dilmaghani A."/>
            <person name="Duret L."/>
            <person name="Fudal I."/>
            <person name="Goodwin S.B."/>
            <person name="Gout L."/>
            <person name="Glaser N."/>
            <person name="Linglin J."/>
            <person name="Kema G.H.J."/>
            <person name="Lapalu N."/>
            <person name="Lawrence C.B."/>
            <person name="May K."/>
            <person name="Meyer M."/>
            <person name="Ollivier B."/>
            <person name="Poulain J."/>
            <person name="Schoch C.L."/>
            <person name="Simon A."/>
            <person name="Spatafora J.W."/>
            <person name="Stachowiak A."/>
            <person name="Turgeon B.G."/>
            <person name="Tyler B.M."/>
            <person name="Vincent D."/>
            <person name="Weissenbach J."/>
            <person name="Amselem J."/>
            <person name="Quesneville H."/>
            <person name="Oliver R.P."/>
            <person name="Wincker P."/>
            <person name="Balesdent M.-H."/>
            <person name="Howlett B.J."/>
        </authorList>
    </citation>
    <scope>NUCLEOTIDE SEQUENCE [LARGE SCALE GENOMIC DNA]</scope>
    <source>
        <strain evidence="3">JN3 / isolate v23.1.3 / race Av1-4-5-6-7-8</strain>
    </source>
</reference>
<dbReference type="OrthoDB" id="3797550at2759"/>
<accession>E5AFD7</accession>
<proteinExistence type="predicted"/>
<feature type="compositionally biased region" description="Polar residues" evidence="1">
    <location>
        <begin position="99"/>
        <end position="112"/>
    </location>
</feature>
<dbReference type="HOGENOM" id="CLU_109897_0_0_1"/>
<sequence length="219" mass="23521">MSPGVFRCLPAIPYVRRTPAIVSYVGCSDATPVTWESRLEALIGGLRCSLSHLIFYVRLGMKPEALDAMATQTMRPEALDAATAPDAEKGQPPSDKTKSATPKKSPVPTTRPGSPPSDEADNTHSVGQVVEKVVHEVKAVIDGVLSWAEDKADGLSAKQDDTGPYSSPALCAPSDMDPIASGILPAMPSEDAREHDREARQDEKSSKVVSEDNRERKKE</sequence>
<dbReference type="GeneID" id="13285878"/>
<dbReference type="EMBL" id="FP929139">
    <property type="protein sequence ID" value="CBY01926.1"/>
    <property type="molecule type" value="Genomic_DNA"/>
</dbReference>